<dbReference type="OrthoDB" id="8088123at2"/>
<organism evidence="1 2">
    <name type="scientific">Mesorhizobium wenxiniae</name>
    <dbReference type="NCBI Taxonomy" id="2014805"/>
    <lineage>
        <taxon>Bacteria</taxon>
        <taxon>Pseudomonadati</taxon>
        <taxon>Pseudomonadota</taxon>
        <taxon>Alphaproteobacteria</taxon>
        <taxon>Hyphomicrobiales</taxon>
        <taxon>Phyllobacteriaceae</taxon>
        <taxon>Mesorhizobium</taxon>
    </lineage>
</organism>
<proteinExistence type="predicted"/>
<keyword evidence="2" id="KW-1185">Reference proteome</keyword>
<protein>
    <submittedName>
        <fullName evidence="1">Uncharacterized protein</fullName>
    </submittedName>
</protein>
<reference evidence="1 2" key="1">
    <citation type="submission" date="2017-08" db="EMBL/GenBank/DDBJ databases">
        <title>Mesorhizobium wenxinae sp. nov., a novel rhizobial species isolated from root nodules of chickpea (Cicer arietinum L.).</title>
        <authorList>
            <person name="Zhang J."/>
        </authorList>
    </citation>
    <scope>NUCLEOTIDE SEQUENCE [LARGE SCALE GENOMIC DNA]</scope>
    <source>
        <strain evidence="2">WYCCWR 10019</strain>
    </source>
</reference>
<gene>
    <name evidence="1" type="ORF">CIT31_18455</name>
</gene>
<comment type="caution">
    <text evidence="1">The sequence shown here is derived from an EMBL/GenBank/DDBJ whole genome shotgun (WGS) entry which is preliminary data.</text>
</comment>
<dbReference type="AlphaFoldDB" id="A0A271KGK2"/>
<sequence length="79" mass="8815">MEHRHAIRRIKDGLWEVYDIDDGRVVFADGVALTNLRDDEALDALELLKGGFLVPSSAPKPADSSLADTLRSTIRKMKH</sequence>
<evidence type="ECO:0000313" key="2">
    <source>
        <dbReference type="Proteomes" id="UP000215931"/>
    </source>
</evidence>
<name>A0A271KGK2_9HYPH</name>
<evidence type="ECO:0000313" key="1">
    <source>
        <dbReference type="EMBL" id="PAP94287.1"/>
    </source>
</evidence>
<dbReference type="EMBL" id="NPKH01000023">
    <property type="protein sequence ID" value="PAP94287.1"/>
    <property type="molecule type" value="Genomic_DNA"/>
</dbReference>
<accession>A0A271KGK2</accession>
<dbReference type="Proteomes" id="UP000215931">
    <property type="component" value="Unassembled WGS sequence"/>
</dbReference>